<dbReference type="VEuPathDB" id="FungiDB:ATEG_05624"/>
<gene>
    <name evidence="1" type="ORF">ATEIFO6365_0005085500</name>
</gene>
<dbReference type="Proteomes" id="UP000452235">
    <property type="component" value="Unassembled WGS sequence"/>
</dbReference>
<name>A0A5M3Z270_ASPTE</name>
<sequence length="310" mass="34010">MLEEKDMFDAYVRYFKEVIPSAVDKFMLSDAGGNGLQYFNSDYVTDPEVQNIEKPYGEFTWDELHLGSYHMTLTLRDVEVFNKPILDKAGIDPSWTSFDGKWYDFQGCVTGSCPPTLVVDLLTAGLNNIMDTRIKIAATWTNMVVGYWNGNYIDVAQVLSVPVFMLEQAVDAMALVKDIGEQQEVEEQRKRDLILSVISGILFVIPFVGEACALVAGATTLARVAAIAGKTANTAFSIYTIVEDPHSALLSLMGMLVGAGGVTAAFRDVASFTKMAKVRKSMTAGEAAQFGDLFRNNDDLLQSIISKCSI</sequence>
<dbReference type="OrthoDB" id="1046782at2759"/>
<reference evidence="1 2" key="1">
    <citation type="submission" date="2020-01" db="EMBL/GenBank/DDBJ databases">
        <title>Aspergillus terreus IFO 6365 whole genome shotgun sequence.</title>
        <authorList>
            <person name="Kanamasa S."/>
            <person name="Takahashi H."/>
        </authorList>
    </citation>
    <scope>NUCLEOTIDE SEQUENCE [LARGE SCALE GENOMIC DNA]</scope>
    <source>
        <strain evidence="1 2">IFO 6365</strain>
    </source>
</reference>
<keyword evidence="1" id="KW-0378">Hydrolase</keyword>
<dbReference type="GO" id="GO:0016787">
    <property type="term" value="F:hydrolase activity"/>
    <property type="evidence" value="ECO:0007669"/>
    <property type="project" value="UniProtKB-KW"/>
</dbReference>
<dbReference type="EMBL" id="BLJY01000005">
    <property type="protein sequence ID" value="GFF16663.1"/>
    <property type="molecule type" value="Genomic_DNA"/>
</dbReference>
<evidence type="ECO:0000313" key="2">
    <source>
        <dbReference type="Proteomes" id="UP000452235"/>
    </source>
</evidence>
<dbReference type="AlphaFoldDB" id="A0A5M3Z270"/>
<organism evidence="1 2">
    <name type="scientific">Aspergillus terreus</name>
    <dbReference type="NCBI Taxonomy" id="33178"/>
    <lineage>
        <taxon>Eukaryota</taxon>
        <taxon>Fungi</taxon>
        <taxon>Dikarya</taxon>
        <taxon>Ascomycota</taxon>
        <taxon>Pezizomycotina</taxon>
        <taxon>Eurotiomycetes</taxon>
        <taxon>Eurotiomycetidae</taxon>
        <taxon>Eurotiales</taxon>
        <taxon>Aspergillaceae</taxon>
        <taxon>Aspergillus</taxon>
        <taxon>Aspergillus subgen. Circumdati</taxon>
    </lineage>
</organism>
<accession>A0A5M3Z270</accession>
<comment type="caution">
    <text evidence="1">The sequence shown here is derived from an EMBL/GenBank/DDBJ whole genome shotgun (WGS) entry which is preliminary data.</text>
</comment>
<keyword evidence="2" id="KW-1185">Reference proteome</keyword>
<proteinExistence type="predicted"/>
<protein>
    <submittedName>
        <fullName evidence="1">Glycoside hydrolase, family 71</fullName>
    </submittedName>
</protein>
<evidence type="ECO:0000313" key="1">
    <source>
        <dbReference type="EMBL" id="GFF16663.1"/>
    </source>
</evidence>